<dbReference type="AlphaFoldDB" id="A0A381YAC0"/>
<reference evidence="2" key="1">
    <citation type="submission" date="2018-05" db="EMBL/GenBank/DDBJ databases">
        <authorList>
            <person name="Lanie J.A."/>
            <person name="Ng W.-L."/>
            <person name="Kazmierczak K.M."/>
            <person name="Andrzejewski T.M."/>
            <person name="Davidsen T.M."/>
            <person name="Wayne K.J."/>
            <person name="Tettelin H."/>
            <person name="Glass J.I."/>
            <person name="Rusch D."/>
            <person name="Podicherti R."/>
            <person name="Tsui H.-C.T."/>
            <person name="Winkler M.E."/>
        </authorList>
    </citation>
    <scope>NUCLEOTIDE SEQUENCE</scope>
</reference>
<evidence type="ECO:0000259" key="1">
    <source>
        <dbReference type="PROSITE" id="PS51340"/>
    </source>
</evidence>
<dbReference type="InterPro" id="IPR005302">
    <property type="entry name" value="MoCF_Sase_C"/>
</dbReference>
<dbReference type="PANTHER" id="PTHR30212">
    <property type="entry name" value="PROTEIN YIIM"/>
    <property type="match status" value="1"/>
</dbReference>
<gene>
    <name evidence="2" type="ORF">METZ01_LOCUS126221</name>
</gene>
<dbReference type="InterPro" id="IPR052353">
    <property type="entry name" value="Benzoxazolinone_Detox_Enz"/>
</dbReference>
<organism evidence="2">
    <name type="scientific">marine metagenome</name>
    <dbReference type="NCBI Taxonomy" id="408172"/>
    <lineage>
        <taxon>unclassified sequences</taxon>
        <taxon>metagenomes</taxon>
        <taxon>ecological metagenomes</taxon>
    </lineage>
</organism>
<protein>
    <recommendedName>
        <fullName evidence="1">MOSC domain-containing protein</fullName>
    </recommendedName>
</protein>
<dbReference type="EMBL" id="UINC01017636">
    <property type="protein sequence ID" value="SVA73367.1"/>
    <property type="molecule type" value="Genomic_DNA"/>
</dbReference>
<evidence type="ECO:0000313" key="2">
    <source>
        <dbReference type="EMBL" id="SVA73367.1"/>
    </source>
</evidence>
<feature type="domain" description="MOSC" evidence="1">
    <location>
        <begin position="22"/>
        <end position="160"/>
    </location>
</feature>
<dbReference type="Gene3D" id="2.40.33.20">
    <property type="entry name" value="PK beta-barrel domain-like"/>
    <property type="match status" value="1"/>
</dbReference>
<dbReference type="Pfam" id="PF03473">
    <property type="entry name" value="MOSC"/>
    <property type="match status" value="1"/>
</dbReference>
<dbReference type="GO" id="GO:0003824">
    <property type="term" value="F:catalytic activity"/>
    <property type="evidence" value="ECO:0007669"/>
    <property type="project" value="InterPro"/>
</dbReference>
<dbReference type="GO" id="GO:0030170">
    <property type="term" value="F:pyridoxal phosphate binding"/>
    <property type="evidence" value="ECO:0007669"/>
    <property type="project" value="InterPro"/>
</dbReference>
<dbReference type="SUPFAM" id="SSF50800">
    <property type="entry name" value="PK beta-barrel domain-like"/>
    <property type="match status" value="1"/>
</dbReference>
<dbReference type="GO" id="GO:0030151">
    <property type="term" value="F:molybdenum ion binding"/>
    <property type="evidence" value="ECO:0007669"/>
    <property type="project" value="InterPro"/>
</dbReference>
<dbReference type="InterPro" id="IPR011037">
    <property type="entry name" value="Pyrv_Knase-like_insert_dom_sf"/>
</dbReference>
<dbReference type="PANTHER" id="PTHR30212:SF2">
    <property type="entry name" value="PROTEIN YIIM"/>
    <property type="match status" value="1"/>
</dbReference>
<dbReference type="PROSITE" id="PS51340">
    <property type="entry name" value="MOSC"/>
    <property type="match status" value="1"/>
</dbReference>
<sequence length="162" mass="18044">MSPSIFQINIKPDTPGEVGLPKMPIESTIVTEWGLEGDYNRFRKKEKDNDRDMAVMIISTDILDALNNEGWPVKPGDLGENITLANIDYASMAPGQKYKIGAIELEISIICNPCSNLYKLSYVGEEKGPQFIKTLMNRRGWYARVLKTGQISAGDAVSLLYI</sequence>
<accession>A0A381YAC0</accession>
<name>A0A381YAC0_9ZZZZ</name>
<proteinExistence type="predicted"/>